<dbReference type="EMBL" id="OW152817">
    <property type="protein sequence ID" value="CAH2068240.1"/>
    <property type="molecule type" value="Genomic_DNA"/>
</dbReference>
<gene>
    <name evidence="2" type="ORF">IPOD504_LOCUS14154</name>
</gene>
<accession>A0ABN8IVF0</accession>
<organism evidence="2 3">
    <name type="scientific">Iphiclides podalirius</name>
    <name type="common">scarce swallowtail</name>
    <dbReference type="NCBI Taxonomy" id="110791"/>
    <lineage>
        <taxon>Eukaryota</taxon>
        <taxon>Metazoa</taxon>
        <taxon>Ecdysozoa</taxon>
        <taxon>Arthropoda</taxon>
        <taxon>Hexapoda</taxon>
        <taxon>Insecta</taxon>
        <taxon>Pterygota</taxon>
        <taxon>Neoptera</taxon>
        <taxon>Endopterygota</taxon>
        <taxon>Lepidoptera</taxon>
        <taxon>Glossata</taxon>
        <taxon>Ditrysia</taxon>
        <taxon>Papilionoidea</taxon>
        <taxon>Papilionidae</taxon>
        <taxon>Papilioninae</taxon>
        <taxon>Iphiclides</taxon>
    </lineage>
</organism>
<evidence type="ECO:0000313" key="3">
    <source>
        <dbReference type="Proteomes" id="UP000837857"/>
    </source>
</evidence>
<name>A0ABN8IVF0_9NEOP</name>
<evidence type="ECO:0000256" key="1">
    <source>
        <dbReference type="SAM" id="MobiDB-lite"/>
    </source>
</evidence>
<evidence type="ECO:0000313" key="2">
    <source>
        <dbReference type="EMBL" id="CAH2068240.1"/>
    </source>
</evidence>
<reference evidence="2" key="1">
    <citation type="submission" date="2022-03" db="EMBL/GenBank/DDBJ databases">
        <authorList>
            <person name="Martin H S."/>
        </authorList>
    </citation>
    <scope>NUCLEOTIDE SEQUENCE</scope>
</reference>
<protein>
    <submittedName>
        <fullName evidence="2">Uncharacterized protein</fullName>
    </submittedName>
</protein>
<dbReference type="Proteomes" id="UP000837857">
    <property type="component" value="Chromosome 5"/>
</dbReference>
<keyword evidence="3" id="KW-1185">Reference proteome</keyword>
<proteinExistence type="predicted"/>
<feature type="non-terminal residue" evidence="2">
    <location>
        <position position="1"/>
    </location>
</feature>
<sequence>MRPVQDYPRRGEMLYAEAPHYDGLTNTNDRPENNKPSKCWPPLDFSLSFPALDSLRPKLLEAGISGRPRLACVAVPLPLSQEPVPFGEFGTIGGERPPNKYLEPATRRPSRPKAADGFGHLNKFAIRVRSRRVTLRPDGKDLVNHWELKTDTIYCATHCRLIETEIRSRDGLRLAIVEPGLDWLVMSPRLAVIWLVMSSRLVIGLDRDICVATDRH</sequence>
<feature type="region of interest" description="Disordered" evidence="1">
    <location>
        <begin position="1"/>
        <end position="37"/>
    </location>
</feature>